<evidence type="ECO:0008006" key="4">
    <source>
        <dbReference type="Google" id="ProtNLM"/>
    </source>
</evidence>
<evidence type="ECO:0000313" key="3">
    <source>
        <dbReference type="Proteomes" id="UP000271925"/>
    </source>
</evidence>
<accession>A0A3P1BM97</accession>
<dbReference type="AlphaFoldDB" id="A0A3P1BM97"/>
<feature type="signal peptide" evidence="1">
    <location>
        <begin position="1"/>
        <end position="20"/>
    </location>
</feature>
<comment type="caution">
    <text evidence="2">The sequence shown here is derived from an EMBL/GenBank/DDBJ whole genome shotgun (WGS) entry which is preliminary data.</text>
</comment>
<protein>
    <recommendedName>
        <fullName evidence="4">Outer membrane protein beta-barrel domain-containing protein</fullName>
    </recommendedName>
</protein>
<dbReference type="Gene3D" id="2.40.160.20">
    <property type="match status" value="1"/>
</dbReference>
<dbReference type="EMBL" id="RQJO01000009">
    <property type="protein sequence ID" value="RRB02181.1"/>
    <property type="molecule type" value="Genomic_DNA"/>
</dbReference>
<feature type="chain" id="PRO_5018328092" description="Outer membrane protein beta-barrel domain-containing protein" evidence="1">
    <location>
        <begin position="21"/>
        <end position="226"/>
    </location>
</feature>
<dbReference type="OrthoDB" id="1094316at2"/>
<dbReference type="Proteomes" id="UP000271925">
    <property type="component" value="Unassembled WGS sequence"/>
</dbReference>
<evidence type="ECO:0000256" key="1">
    <source>
        <dbReference type="SAM" id="SignalP"/>
    </source>
</evidence>
<keyword evidence="1" id="KW-0732">Signal</keyword>
<dbReference type="RefSeq" id="WP_124876345.1">
    <property type="nucleotide sequence ID" value="NZ_RQJO01000009.1"/>
</dbReference>
<sequence>MKKRIIFSLIGLIWALGAAAQSDKEEKEQKERSQSFSQSLYERFVSGRGTVFYGVGIPMGSQQDYINKTGNRNFGLAVEAMFPGRFSVGARIGQQYVSEQLPRQVYTFDDGSEVSAVQTRTLNIVPLMAIGSIYLNDIKSVFRPYLQLGAGGAYVNYAKYYGTLIDQKTGVRAALAPAVGAKFQFGKTSNLGGEIQAQYQNVFFKYNELKNSSNLLLSVGISYRWL</sequence>
<name>A0A3P1BM97_9BACT</name>
<dbReference type="SUPFAM" id="SSF56925">
    <property type="entry name" value="OMPA-like"/>
    <property type="match status" value="1"/>
</dbReference>
<dbReference type="InterPro" id="IPR011250">
    <property type="entry name" value="OMP/PagP_B-barrel"/>
</dbReference>
<evidence type="ECO:0000313" key="2">
    <source>
        <dbReference type="EMBL" id="RRB02181.1"/>
    </source>
</evidence>
<gene>
    <name evidence="2" type="ORF">EHT25_17000</name>
</gene>
<reference evidence="2 3" key="1">
    <citation type="submission" date="2018-11" db="EMBL/GenBank/DDBJ databases">
        <authorList>
            <person name="Zhou Z."/>
            <person name="Wang G."/>
        </authorList>
    </citation>
    <scope>NUCLEOTIDE SEQUENCE [LARGE SCALE GENOMIC DNA]</scope>
    <source>
        <strain evidence="2 3">KCTC52004</strain>
    </source>
</reference>
<proteinExistence type="predicted"/>
<keyword evidence="3" id="KW-1185">Reference proteome</keyword>
<organism evidence="2 3">
    <name type="scientific">Larkinella rosea</name>
    <dbReference type="NCBI Taxonomy" id="2025312"/>
    <lineage>
        <taxon>Bacteria</taxon>
        <taxon>Pseudomonadati</taxon>
        <taxon>Bacteroidota</taxon>
        <taxon>Cytophagia</taxon>
        <taxon>Cytophagales</taxon>
        <taxon>Spirosomataceae</taxon>
        <taxon>Larkinella</taxon>
    </lineage>
</organism>